<evidence type="ECO:0000313" key="3">
    <source>
        <dbReference type="Proteomes" id="UP001479606"/>
    </source>
</evidence>
<feature type="transmembrane region" description="Helical" evidence="1">
    <location>
        <begin position="78"/>
        <end position="100"/>
    </location>
</feature>
<dbReference type="RefSeq" id="WP_342295398.1">
    <property type="nucleotide sequence ID" value="NZ_JBCEVZ010000002.1"/>
</dbReference>
<reference evidence="2 3" key="1">
    <citation type="journal article" date="2018" name="Arch. Microbiol.">
        <title>Hymenobacter segetis sp. nov., isolated from soil.</title>
        <authorList>
            <person name="Ten L.N."/>
            <person name="Lim S.J."/>
            <person name="Kim B.O."/>
            <person name="Kang I.K."/>
            <person name="Jung H.Y."/>
        </authorList>
    </citation>
    <scope>NUCLEOTIDE SEQUENCE [LARGE SCALE GENOMIC DNA]</scope>
    <source>
        <strain evidence="2 3">S7-3-11</strain>
    </source>
</reference>
<sequence>MAPNQEPGPPPERTRGSVRGPLLLNAGLMLVLYLAAFAATTGRPGETAYAYFFALAGLFCLNVLAAIGLAFMGRSQTVMGCIYSGIGIFLIGLGSCAYSLSHMHMGSMQ</sequence>
<organism evidence="2 3">
    <name type="scientific">Hymenobacter segetis</name>
    <dbReference type="NCBI Taxonomy" id="2025509"/>
    <lineage>
        <taxon>Bacteria</taxon>
        <taxon>Pseudomonadati</taxon>
        <taxon>Bacteroidota</taxon>
        <taxon>Cytophagia</taxon>
        <taxon>Cytophagales</taxon>
        <taxon>Hymenobacteraceae</taxon>
        <taxon>Hymenobacter</taxon>
    </lineage>
</organism>
<keyword evidence="3" id="KW-1185">Reference proteome</keyword>
<feature type="transmembrane region" description="Helical" evidence="1">
    <location>
        <begin position="48"/>
        <end position="71"/>
    </location>
</feature>
<accession>A0ABU9LRU9</accession>
<evidence type="ECO:0000256" key="1">
    <source>
        <dbReference type="SAM" id="Phobius"/>
    </source>
</evidence>
<dbReference type="EMBL" id="JBCEVZ010000002">
    <property type="protein sequence ID" value="MEL5992825.1"/>
    <property type="molecule type" value="Genomic_DNA"/>
</dbReference>
<name>A0ABU9LRU9_9BACT</name>
<keyword evidence="1" id="KW-0812">Transmembrane</keyword>
<evidence type="ECO:0000313" key="2">
    <source>
        <dbReference type="EMBL" id="MEL5992825.1"/>
    </source>
</evidence>
<protein>
    <submittedName>
        <fullName evidence="2">Uncharacterized protein</fullName>
    </submittedName>
</protein>
<proteinExistence type="predicted"/>
<keyword evidence="1" id="KW-0472">Membrane</keyword>
<keyword evidence="1" id="KW-1133">Transmembrane helix</keyword>
<feature type="transmembrane region" description="Helical" evidence="1">
    <location>
        <begin position="22"/>
        <end position="42"/>
    </location>
</feature>
<dbReference type="Proteomes" id="UP001479606">
    <property type="component" value="Unassembled WGS sequence"/>
</dbReference>
<gene>
    <name evidence="2" type="ORF">AAFH49_01305</name>
</gene>
<comment type="caution">
    <text evidence="2">The sequence shown here is derived from an EMBL/GenBank/DDBJ whole genome shotgun (WGS) entry which is preliminary data.</text>
</comment>